<organism evidence="2">
    <name type="scientific">marine sediment metagenome</name>
    <dbReference type="NCBI Taxonomy" id="412755"/>
    <lineage>
        <taxon>unclassified sequences</taxon>
        <taxon>metagenomes</taxon>
        <taxon>ecological metagenomes</taxon>
    </lineage>
</organism>
<feature type="non-terminal residue" evidence="2">
    <location>
        <position position="1"/>
    </location>
</feature>
<evidence type="ECO:0000313" key="2">
    <source>
        <dbReference type="EMBL" id="GAH89331.1"/>
    </source>
</evidence>
<accession>X1J3N6</accession>
<sequence>TETMDHRFSWNGAESEAERAESRAERLADQLRRLGFDPEV</sequence>
<evidence type="ECO:0000256" key="1">
    <source>
        <dbReference type="SAM" id="MobiDB-lite"/>
    </source>
</evidence>
<protein>
    <submittedName>
        <fullName evidence="2">Uncharacterized protein</fullName>
    </submittedName>
</protein>
<comment type="caution">
    <text evidence="2">The sequence shown here is derived from an EMBL/GenBank/DDBJ whole genome shotgun (WGS) entry which is preliminary data.</text>
</comment>
<reference evidence="2" key="1">
    <citation type="journal article" date="2014" name="Front. Microbiol.">
        <title>High frequency of phylogenetically diverse reductive dehalogenase-homologous genes in deep subseafloor sedimentary metagenomes.</title>
        <authorList>
            <person name="Kawai M."/>
            <person name="Futagami T."/>
            <person name="Toyoda A."/>
            <person name="Takaki Y."/>
            <person name="Nishi S."/>
            <person name="Hori S."/>
            <person name="Arai W."/>
            <person name="Tsubouchi T."/>
            <person name="Morono Y."/>
            <person name="Uchiyama I."/>
            <person name="Ito T."/>
            <person name="Fujiyama A."/>
            <person name="Inagaki F."/>
            <person name="Takami H."/>
        </authorList>
    </citation>
    <scope>NUCLEOTIDE SEQUENCE</scope>
    <source>
        <strain evidence="2">Expedition CK06-06</strain>
    </source>
</reference>
<feature type="region of interest" description="Disordered" evidence="1">
    <location>
        <begin position="1"/>
        <end position="23"/>
    </location>
</feature>
<name>X1J3N6_9ZZZZ</name>
<dbReference type="AlphaFoldDB" id="X1J3N6"/>
<dbReference type="EMBL" id="BARU01038987">
    <property type="protein sequence ID" value="GAH89331.1"/>
    <property type="molecule type" value="Genomic_DNA"/>
</dbReference>
<proteinExistence type="predicted"/>
<gene>
    <name evidence="2" type="ORF">S03H2_60498</name>
</gene>